<evidence type="ECO:0000259" key="2">
    <source>
        <dbReference type="Pfam" id="PF01977"/>
    </source>
</evidence>
<dbReference type="SUPFAM" id="SSF50475">
    <property type="entry name" value="FMN-binding split barrel"/>
    <property type="match status" value="1"/>
</dbReference>
<name>A0A1G5S7Q6_9FIRM</name>
<gene>
    <name evidence="5" type="ORF">SAMN03080599_02904</name>
</gene>
<dbReference type="InterPro" id="IPR049383">
    <property type="entry name" value="UbiD-like_N"/>
</dbReference>
<keyword evidence="6" id="KW-1185">Reference proteome</keyword>
<dbReference type="STRING" id="1120920.SAMN03080599_02904"/>
<dbReference type="Pfam" id="PF20696">
    <property type="entry name" value="UbiD_C"/>
    <property type="match status" value="1"/>
</dbReference>
<dbReference type="NCBIfam" id="TIGR00148">
    <property type="entry name" value="UbiD family decarboxylase"/>
    <property type="match status" value="1"/>
</dbReference>
<evidence type="ECO:0000313" key="6">
    <source>
        <dbReference type="Proteomes" id="UP000199208"/>
    </source>
</evidence>
<dbReference type="InterPro" id="IPR002830">
    <property type="entry name" value="UbiD"/>
</dbReference>
<dbReference type="GO" id="GO:0005737">
    <property type="term" value="C:cytoplasm"/>
    <property type="evidence" value="ECO:0007669"/>
    <property type="project" value="TreeGrafter"/>
</dbReference>
<proteinExistence type="inferred from homology"/>
<reference evidence="5 6" key="1">
    <citation type="submission" date="2016-10" db="EMBL/GenBank/DDBJ databases">
        <authorList>
            <person name="de Groot N.N."/>
        </authorList>
    </citation>
    <scope>NUCLEOTIDE SEQUENCE [LARGE SCALE GENOMIC DNA]</scope>
    <source>
        <strain evidence="5 6">DSM 2784</strain>
    </source>
</reference>
<dbReference type="Proteomes" id="UP000199208">
    <property type="component" value="Unassembled WGS sequence"/>
</dbReference>
<dbReference type="InterPro" id="IPR049381">
    <property type="entry name" value="UbiD-like_C"/>
</dbReference>
<protein>
    <submittedName>
        <fullName evidence="5">2,5-furandicarboxylate decarboxylase 1</fullName>
    </submittedName>
</protein>
<comment type="similarity">
    <text evidence="1">Belongs to the UbiD family.</text>
</comment>
<dbReference type="PANTHER" id="PTHR30108:SF21">
    <property type="entry name" value="4-HYDROXYBENZOATE DECARBOXYLASE"/>
    <property type="match status" value="1"/>
</dbReference>
<feature type="domain" description="3-octaprenyl-4-hydroxybenzoate carboxy-lyase-like N-terminal" evidence="3">
    <location>
        <begin position="12"/>
        <end position="85"/>
    </location>
</feature>
<evidence type="ECO:0000259" key="3">
    <source>
        <dbReference type="Pfam" id="PF20695"/>
    </source>
</evidence>
<feature type="domain" description="3-octaprenyl-4-hydroxybenzoate carboxy-lyase-like C-terminal" evidence="4">
    <location>
        <begin position="299"/>
        <end position="418"/>
    </location>
</feature>
<dbReference type="AlphaFoldDB" id="A0A1G5S7Q6"/>
<dbReference type="Pfam" id="PF20695">
    <property type="entry name" value="UbiD_N"/>
    <property type="match status" value="1"/>
</dbReference>
<evidence type="ECO:0000256" key="1">
    <source>
        <dbReference type="ARBA" id="ARBA00010021"/>
    </source>
</evidence>
<feature type="domain" description="3-octaprenyl-4-hydroxybenzoate carboxy-lyase-like Rift-related" evidence="2">
    <location>
        <begin position="97"/>
        <end position="291"/>
    </location>
</feature>
<dbReference type="GO" id="GO:0016831">
    <property type="term" value="F:carboxy-lyase activity"/>
    <property type="evidence" value="ECO:0007669"/>
    <property type="project" value="InterPro"/>
</dbReference>
<sequence length="449" mass="49336">MEKQMLRACLGKLRDQYGLLECNVEADPKFEIGGILEKLGNTTPVLFNRVKGHKMPIIGGMFGDREMFYDFTGTTREERIFKYMNAVNRTIPPRLLSDGPVKENIITRNIDIGKIFPLPTFHELDSSSFITAGVMVVRDPDDGKIYTSIRRFQFNGGNNISALVTSPFLSDKIKQARAQKKNLEVAVVLGYDYYFCLASQLGSDLYGVDKYDYDGGLRGEPLDVVKCHTIDLEVPAYAEIVIEGVIPYNEEVTEGPFGELMGYYGSVAKHPVIRVSAVMHRNQPIFQISAPCKEEHLSNGLIRDIEVYAHVSRIVKVKDVNVTIGAGCRFHAVVSINKKSPGDGKAAAIAALGSSKDIKHVVIVDDDIDVFDPGDVEGAIAARVQASKDVFIIAGANGTGLDPSHLLEMTSDKVGIDATKPLGELGKGFEKARIPGYESIDLKKFFPNL</sequence>
<dbReference type="SUPFAM" id="SSF143968">
    <property type="entry name" value="UbiD C-terminal domain-like"/>
    <property type="match status" value="1"/>
</dbReference>
<organism evidence="5 6">
    <name type="scientific">Acidaminobacter hydrogenoformans DSM 2784</name>
    <dbReference type="NCBI Taxonomy" id="1120920"/>
    <lineage>
        <taxon>Bacteria</taxon>
        <taxon>Bacillati</taxon>
        <taxon>Bacillota</taxon>
        <taxon>Clostridia</taxon>
        <taxon>Peptostreptococcales</taxon>
        <taxon>Acidaminobacteraceae</taxon>
        <taxon>Acidaminobacter</taxon>
    </lineage>
</organism>
<evidence type="ECO:0000259" key="4">
    <source>
        <dbReference type="Pfam" id="PF20696"/>
    </source>
</evidence>
<accession>A0A1G5S7Q6</accession>
<dbReference type="Gene3D" id="3.40.1670.10">
    <property type="entry name" value="UbiD C-terminal domain-like"/>
    <property type="match status" value="1"/>
</dbReference>
<dbReference type="OrthoDB" id="9809841at2"/>
<evidence type="ECO:0000313" key="5">
    <source>
        <dbReference type="EMBL" id="SCZ81639.1"/>
    </source>
</evidence>
<dbReference type="InterPro" id="IPR048304">
    <property type="entry name" value="UbiD_Rift_dom"/>
</dbReference>
<dbReference type="Pfam" id="PF01977">
    <property type="entry name" value="UbiD"/>
    <property type="match status" value="1"/>
</dbReference>
<dbReference type="PANTHER" id="PTHR30108">
    <property type="entry name" value="3-OCTAPRENYL-4-HYDROXYBENZOATE CARBOXY-LYASE-RELATED"/>
    <property type="match status" value="1"/>
</dbReference>
<dbReference type="EMBL" id="FMWL01000020">
    <property type="protein sequence ID" value="SCZ81639.1"/>
    <property type="molecule type" value="Genomic_DNA"/>
</dbReference>